<dbReference type="OrthoDB" id="1434184at2"/>
<dbReference type="InterPro" id="IPR012312">
    <property type="entry name" value="Hemerythrin-like"/>
</dbReference>
<reference evidence="2 3" key="1">
    <citation type="submission" date="2018-03" db="EMBL/GenBank/DDBJ databases">
        <title>Mesoflavibacter sp. HG37 and Mesoflavibacter sp. HG96 sp.nov., two marine bacteria isolated from seawater of Western Pacific Ocean.</title>
        <authorList>
            <person name="Cheng H."/>
            <person name="Wu Y.-H."/>
            <person name="Guo L.-L."/>
            <person name="Xu X.-W."/>
        </authorList>
    </citation>
    <scope>NUCLEOTIDE SEQUENCE [LARGE SCALE GENOMIC DNA]</scope>
    <source>
        <strain evidence="2 3">KCTC 32269</strain>
    </source>
</reference>
<protein>
    <submittedName>
        <fullName evidence="2">Hemerythrin</fullName>
    </submittedName>
</protein>
<evidence type="ECO:0000313" key="3">
    <source>
        <dbReference type="Proteomes" id="UP000238426"/>
    </source>
</evidence>
<dbReference type="CDD" id="cd12108">
    <property type="entry name" value="Hr-like"/>
    <property type="match status" value="1"/>
</dbReference>
<dbReference type="PANTHER" id="PTHR35585:SF1">
    <property type="entry name" value="HHE DOMAIN PROTEIN (AFU_ORTHOLOGUE AFUA_4G00730)"/>
    <property type="match status" value="1"/>
</dbReference>
<dbReference type="PANTHER" id="PTHR35585">
    <property type="entry name" value="HHE DOMAIN PROTEIN (AFU_ORTHOLOGUE AFUA_4G00730)"/>
    <property type="match status" value="1"/>
</dbReference>
<dbReference type="Pfam" id="PF01814">
    <property type="entry name" value="Hemerythrin"/>
    <property type="match status" value="1"/>
</dbReference>
<evidence type="ECO:0000313" key="2">
    <source>
        <dbReference type="EMBL" id="PSG86416.1"/>
    </source>
</evidence>
<comment type="caution">
    <text evidence="2">The sequence shown here is derived from an EMBL/GenBank/DDBJ whole genome shotgun (WGS) entry which is preliminary data.</text>
</comment>
<name>A0A2T1N5H5_9FLAO</name>
<dbReference type="RefSeq" id="WP_106464155.1">
    <property type="nucleotide sequence ID" value="NZ_PXOQ01000015.1"/>
</dbReference>
<dbReference type="AlphaFoldDB" id="A0A2T1N5H5"/>
<dbReference type="EMBL" id="PXOQ01000015">
    <property type="protein sequence ID" value="PSG86416.1"/>
    <property type="molecule type" value="Genomic_DNA"/>
</dbReference>
<sequence>MKNIFEAIRADHDVQRNLLEKLVDTSGKTESREHIYKSLKKQLDAHAIAEERHFYKPLISNDMMQEHARHGIAEHHEIDELIEQLDETSMESSAWLKIAKNLKEKVEHHLKDEEHSFFQMAGKVFNESQKTELANEYSNSMKNNL</sequence>
<proteinExistence type="predicted"/>
<organism evidence="2 3">
    <name type="scientific">Aurantibacter aestuarii</name>
    <dbReference type="NCBI Taxonomy" id="1266046"/>
    <lineage>
        <taxon>Bacteria</taxon>
        <taxon>Pseudomonadati</taxon>
        <taxon>Bacteroidota</taxon>
        <taxon>Flavobacteriia</taxon>
        <taxon>Flavobacteriales</taxon>
        <taxon>Flavobacteriaceae</taxon>
        <taxon>Aurantibacter</taxon>
    </lineage>
</organism>
<keyword evidence="3" id="KW-1185">Reference proteome</keyword>
<accession>A0A2T1N5H5</accession>
<dbReference type="Proteomes" id="UP000238426">
    <property type="component" value="Unassembled WGS sequence"/>
</dbReference>
<feature type="domain" description="Hemerythrin-like" evidence="1">
    <location>
        <begin position="4"/>
        <end position="121"/>
    </location>
</feature>
<dbReference type="Gene3D" id="1.20.120.520">
    <property type="entry name" value="nmb1532 protein domain like"/>
    <property type="match status" value="1"/>
</dbReference>
<gene>
    <name evidence="2" type="ORF">C7H52_12055</name>
</gene>
<evidence type="ECO:0000259" key="1">
    <source>
        <dbReference type="Pfam" id="PF01814"/>
    </source>
</evidence>